<gene>
    <name evidence="2" type="ORF">GUJ93_ZPchr0007g5901</name>
</gene>
<evidence type="ECO:0008006" key="4">
    <source>
        <dbReference type="Google" id="ProtNLM"/>
    </source>
</evidence>
<dbReference type="InterPro" id="IPR044800">
    <property type="entry name" value="LEC2-like"/>
</dbReference>
<dbReference type="GO" id="GO:0003700">
    <property type="term" value="F:DNA-binding transcription factor activity"/>
    <property type="evidence" value="ECO:0007669"/>
    <property type="project" value="InterPro"/>
</dbReference>
<feature type="compositionally biased region" description="Basic residues" evidence="1">
    <location>
        <begin position="93"/>
        <end position="106"/>
    </location>
</feature>
<reference evidence="2" key="1">
    <citation type="journal article" date="2021" name="bioRxiv">
        <title>Whole Genome Assembly and Annotation of Northern Wild Rice, Zizania palustris L., Supports a Whole Genome Duplication in the Zizania Genus.</title>
        <authorList>
            <person name="Haas M."/>
            <person name="Kono T."/>
            <person name="Macchietto M."/>
            <person name="Millas R."/>
            <person name="McGilp L."/>
            <person name="Shao M."/>
            <person name="Duquette J."/>
            <person name="Hirsch C.N."/>
            <person name="Kimball J."/>
        </authorList>
    </citation>
    <scope>NUCLEOTIDE SEQUENCE</scope>
    <source>
        <tissue evidence="2">Fresh leaf tissue</tissue>
    </source>
</reference>
<keyword evidence="3" id="KW-1185">Reference proteome</keyword>
<dbReference type="GO" id="GO:0003677">
    <property type="term" value="F:DNA binding"/>
    <property type="evidence" value="ECO:0007669"/>
    <property type="project" value="InterPro"/>
</dbReference>
<protein>
    <recommendedName>
        <fullName evidence="4">TF-B3 domain-containing protein</fullName>
    </recommendedName>
</protein>
<accession>A0A8J5VXV5</accession>
<dbReference type="OrthoDB" id="757982at2759"/>
<evidence type="ECO:0000313" key="2">
    <source>
        <dbReference type="EMBL" id="KAG8077716.1"/>
    </source>
</evidence>
<dbReference type="CDD" id="cd10017">
    <property type="entry name" value="B3_DNA"/>
    <property type="match status" value="1"/>
</dbReference>
<comment type="caution">
    <text evidence="2">The sequence shown here is derived from an EMBL/GenBank/DDBJ whole genome shotgun (WGS) entry which is preliminary data.</text>
</comment>
<evidence type="ECO:0000313" key="3">
    <source>
        <dbReference type="Proteomes" id="UP000729402"/>
    </source>
</evidence>
<dbReference type="InterPro" id="IPR003340">
    <property type="entry name" value="B3_DNA-bd"/>
</dbReference>
<dbReference type="EMBL" id="JAAALK010000282">
    <property type="protein sequence ID" value="KAG8077716.1"/>
    <property type="molecule type" value="Genomic_DNA"/>
</dbReference>
<feature type="compositionally biased region" description="Low complexity" evidence="1">
    <location>
        <begin position="77"/>
        <end position="90"/>
    </location>
</feature>
<feature type="region of interest" description="Disordered" evidence="1">
    <location>
        <begin position="1"/>
        <end position="108"/>
    </location>
</feature>
<evidence type="ECO:0000256" key="1">
    <source>
        <dbReference type="SAM" id="MobiDB-lite"/>
    </source>
</evidence>
<organism evidence="2 3">
    <name type="scientific">Zizania palustris</name>
    <name type="common">Northern wild rice</name>
    <dbReference type="NCBI Taxonomy" id="103762"/>
    <lineage>
        <taxon>Eukaryota</taxon>
        <taxon>Viridiplantae</taxon>
        <taxon>Streptophyta</taxon>
        <taxon>Embryophyta</taxon>
        <taxon>Tracheophyta</taxon>
        <taxon>Spermatophyta</taxon>
        <taxon>Magnoliopsida</taxon>
        <taxon>Liliopsida</taxon>
        <taxon>Poales</taxon>
        <taxon>Poaceae</taxon>
        <taxon>BOP clade</taxon>
        <taxon>Oryzoideae</taxon>
        <taxon>Oryzeae</taxon>
        <taxon>Zizaniinae</taxon>
        <taxon>Zizania</taxon>
    </lineage>
</organism>
<feature type="compositionally biased region" description="Polar residues" evidence="1">
    <location>
        <begin position="1"/>
        <end position="11"/>
    </location>
</feature>
<name>A0A8J5VXV5_ZIZPA</name>
<dbReference type="EMBL" id="JAAALK010000282">
    <property type="protein sequence ID" value="KAG8077715.1"/>
    <property type="molecule type" value="Genomic_DNA"/>
</dbReference>
<reference evidence="2" key="2">
    <citation type="submission" date="2021-02" db="EMBL/GenBank/DDBJ databases">
        <authorList>
            <person name="Kimball J.A."/>
            <person name="Haas M.W."/>
            <person name="Macchietto M."/>
            <person name="Kono T."/>
            <person name="Duquette J."/>
            <person name="Shao M."/>
        </authorList>
    </citation>
    <scope>NUCLEOTIDE SEQUENCE</scope>
    <source>
        <tissue evidence="2">Fresh leaf tissue</tissue>
    </source>
</reference>
<dbReference type="PANTHER" id="PTHR31140">
    <property type="entry name" value="B3 DOMAIN-CONTAINING TRANSCRIPTION FACTOR ABI3"/>
    <property type="match status" value="1"/>
</dbReference>
<dbReference type="PANTHER" id="PTHR31140:SF73">
    <property type="entry name" value="B3 DOMAIN-CONTAINING TRANSCRIPTION FACTOR FUS3"/>
    <property type="match status" value="1"/>
</dbReference>
<dbReference type="AlphaFoldDB" id="A0A8J5VXV5"/>
<sequence>MRGKKWQQQPAPASHPSFATSRPRGWPRLRPFGLASTGVGCPPAPASELARHLARGAPISASRPPIKARGERPPTLAAAAAAAAASSSSSQRFHLRPPHGHGRRRQQQAPLPIRLHFLILRRWRCRRPAARGDPEAQAWRPLPPRRRRPEASGAPTCDSPTRENCSPEERGRSLLTNSDIEGWEEKFMYSMHDLLNGQLWTFKYRYWPNNKSRMYVLENTGEYVRTHDLQLGDSIVIYKDEENNRFVIGAKKAGDQHASAVPQVDDHISALFPIFPVTQVDDYLSPMAPQVGMSAFVPQADHENHEIFDGILNSLPEIPVADVRYSDFFDPFDDCMDMTATLNANQSANLHVTDEKPGHSLFPNPKSGPHT</sequence>
<proteinExistence type="predicted"/>
<dbReference type="Proteomes" id="UP000729402">
    <property type="component" value="Unassembled WGS sequence"/>
</dbReference>
<feature type="region of interest" description="Disordered" evidence="1">
    <location>
        <begin position="132"/>
        <end position="170"/>
    </location>
</feature>